<dbReference type="PANTHER" id="PTHR43802:SF1">
    <property type="entry name" value="IP11341P-RELATED"/>
    <property type="match status" value="1"/>
</dbReference>
<evidence type="ECO:0000313" key="9">
    <source>
        <dbReference type="Proteomes" id="UP000465240"/>
    </source>
</evidence>
<dbReference type="InterPro" id="IPR018376">
    <property type="entry name" value="Enoyl-CoA_hyd/isom_CS"/>
</dbReference>
<evidence type="ECO:0000256" key="1">
    <source>
        <dbReference type="ARBA" id="ARBA00002994"/>
    </source>
</evidence>
<dbReference type="InterPro" id="IPR001753">
    <property type="entry name" value="Enoyl-CoA_hydra/iso"/>
</dbReference>
<evidence type="ECO:0000256" key="4">
    <source>
        <dbReference type="ARBA" id="ARBA00023098"/>
    </source>
</evidence>
<dbReference type="Proteomes" id="UP000465240">
    <property type="component" value="Unassembled WGS sequence"/>
</dbReference>
<dbReference type="NCBIfam" id="NF005891">
    <property type="entry name" value="PRK07854.1"/>
    <property type="match status" value="1"/>
</dbReference>
<keyword evidence="3" id="KW-0276">Fatty acid metabolism</keyword>
<gene>
    <name evidence="8" type="ORF">MPRG_56930</name>
</gene>
<sequence length="259" mass="27759">MWWRRLGGRGVIGLERDGGVLTVRIQRPERRNALNAAVIDELRATFEGAAAEGVKAIVLTGAGSVFCSGMDLSGAAAASAENLIDELMDKAIALNAAIDHTPVPVIAAINGPVIGAGVQLAIICDLRVVDPNAYFQLPVAKYGLAADTWTVRRLTSLVGYGRARAMLMAAQKLPADEALLCGMANRVGTLEDALQWAHEIAGLAPLSLQHAKRVLNDDGAWDTERPVHQDMFEAAWKSQDAVEAQVARFQKRSPVFQGR</sequence>
<dbReference type="PROSITE" id="PS00166">
    <property type="entry name" value="ENOYL_COA_HYDRATASE"/>
    <property type="match status" value="1"/>
</dbReference>
<comment type="catalytic activity">
    <reaction evidence="6">
        <text>a 4-saturated-(3S)-3-hydroxyacyl-CoA = a (3E)-enoyl-CoA + H2O</text>
        <dbReference type="Rhea" id="RHEA:20724"/>
        <dbReference type="ChEBI" id="CHEBI:15377"/>
        <dbReference type="ChEBI" id="CHEBI:58521"/>
        <dbReference type="ChEBI" id="CHEBI:137480"/>
        <dbReference type="EC" id="4.2.1.17"/>
    </reaction>
</comment>
<evidence type="ECO:0000256" key="2">
    <source>
        <dbReference type="ARBA" id="ARBA00005254"/>
    </source>
</evidence>
<evidence type="ECO:0000256" key="7">
    <source>
        <dbReference type="RuleBase" id="RU003707"/>
    </source>
</evidence>
<name>A0ABQ1CDK2_9MYCO</name>
<dbReference type="InterPro" id="IPR029045">
    <property type="entry name" value="ClpP/crotonase-like_dom_sf"/>
</dbReference>
<dbReference type="CDD" id="cd06558">
    <property type="entry name" value="crotonase-like"/>
    <property type="match status" value="1"/>
</dbReference>
<dbReference type="Gene3D" id="3.90.226.10">
    <property type="entry name" value="2-enoyl-CoA Hydratase, Chain A, domain 1"/>
    <property type="match status" value="1"/>
</dbReference>
<keyword evidence="4" id="KW-0443">Lipid metabolism</keyword>
<comment type="function">
    <text evidence="1">Could possibly oxidize fatty acids using specific components.</text>
</comment>
<organism evidence="8 9">
    <name type="scientific">Mycobacterium paragordonae</name>
    <dbReference type="NCBI Taxonomy" id="1389713"/>
    <lineage>
        <taxon>Bacteria</taxon>
        <taxon>Bacillati</taxon>
        <taxon>Actinomycetota</taxon>
        <taxon>Actinomycetes</taxon>
        <taxon>Mycobacteriales</taxon>
        <taxon>Mycobacteriaceae</taxon>
        <taxon>Mycobacterium</taxon>
    </lineage>
</organism>
<comment type="similarity">
    <text evidence="2 7">Belongs to the enoyl-CoA hydratase/isomerase family.</text>
</comment>
<evidence type="ECO:0000313" key="8">
    <source>
        <dbReference type="EMBL" id="GFG82417.1"/>
    </source>
</evidence>
<evidence type="ECO:0000256" key="5">
    <source>
        <dbReference type="ARBA" id="ARBA00023709"/>
    </source>
</evidence>
<evidence type="ECO:0000256" key="6">
    <source>
        <dbReference type="ARBA" id="ARBA00023717"/>
    </source>
</evidence>
<dbReference type="SUPFAM" id="SSF52096">
    <property type="entry name" value="ClpP/crotonase"/>
    <property type="match status" value="1"/>
</dbReference>
<comment type="catalytic activity">
    <reaction evidence="5">
        <text>a (3S)-3-hydroxyacyl-CoA = a (2E)-enoyl-CoA + H2O</text>
        <dbReference type="Rhea" id="RHEA:16105"/>
        <dbReference type="ChEBI" id="CHEBI:15377"/>
        <dbReference type="ChEBI" id="CHEBI:57318"/>
        <dbReference type="ChEBI" id="CHEBI:58856"/>
        <dbReference type="EC" id="4.2.1.17"/>
    </reaction>
</comment>
<accession>A0ABQ1CDK2</accession>
<comment type="caution">
    <text evidence="8">The sequence shown here is derived from an EMBL/GenBank/DDBJ whole genome shotgun (WGS) entry which is preliminary data.</text>
</comment>
<evidence type="ECO:0000256" key="3">
    <source>
        <dbReference type="ARBA" id="ARBA00022832"/>
    </source>
</evidence>
<keyword evidence="9" id="KW-1185">Reference proteome</keyword>
<dbReference type="EMBL" id="BLKX01000001">
    <property type="protein sequence ID" value="GFG82417.1"/>
    <property type="molecule type" value="Genomic_DNA"/>
</dbReference>
<proteinExistence type="inferred from homology"/>
<dbReference type="Pfam" id="PF00378">
    <property type="entry name" value="ECH_1"/>
    <property type="match status" value="1"/>
</dbReference>
<dbReference type="PANTHER" id="PTHR43802">
    <property type="entry name" value="ENOYL-COA HYDRATASE"/>
    <property type="match status" value="1"/>
</dbReference>
<reference evidence="8 9" key="1">
    <citation type="journal article" date="2019" name="Emerg. Microbes Infect.">
        <title>Comprehensive subspecies identification of 175 nontuberculous mycobacteria species based on 7547 genomic profiles.</title>
        <authorList>
            <person name="Matsumoto Y."/>
            <person name="Kinjo T."/>
            <person name="Motooka D."/>
            <person name="Nabeya D."/>
            <person name="Jung N."/>
            <person name="Uechi K."/>
            <person name="Horii T."/>
            <person name="Iida T."/>
            <person name="Fujita J."/>
            <person name="Nakamura S."/>
        </authorList>
    </citation>
    <scope>NUCLEOTIDE SEQUENCE [LARGE SCALE GENOMIC DNA]</scope>
    <source>
        <strain evidence="8 9">JCM 18565</strain>
    </source>
</reference>
<protein>
    <submittedName>
        <fullName evidence="8">Enoyl-CoA hydratase</fullName>
    </submittedName>
</protein>